<evidence type="ECO:0000256" key="1">
    <source>
        <dbReference type="SAM" id="MobiDB-lite"/>
    </source>
</evidence>
<evidence type="ECO:0000313" key="2">
    <source>
        <dbReference type="EMBL" id="KAJ7745062.1"/>
    </source>
</evidence>
<protein>
    <submittedName>
        <fullName evidence="2">Uncharacterized protein</fullName>
    </submittedName>
</protein>
<proteinExistence type="predicted"/>
<dbReference type="AlphaFoldDB" id="A0AAD7N4D9"/>
<evidence type="ECO:0000313" key="3">
    <source>
        <dbReference type="Proteomes" id="UP001215598"/>
    </source>
</evidence>
<dbReference type="EMBL" id="JARKIB010000084">
    <property type="protein sequence ID" value="KAJ7745062.1"/>
    <property type="molecule type" value="Genomic_DNA"/>
</dbReference>
<feature type="compositionally biased region" description="Polar residues" evidence="1">
    <location>
        <begin position="491"/>
        <end position="504"/>
    </location>
</feature>
<feature type="compositionally biased region" description="Low complexity" evidence="1">
    <location>
        <begin position="462"/>
        <end position="474"/>
    </location>
</feature>
<reference evidence="2" key="1">
    <citation type="submission" date="2023-03" db="EMBL/GenBank/DDBJ databases">
        <title>Massive genome expansion in bonnet fungi (Mycena s.s.) driven by repeated elements and novel gene families across ecological guilds.</title>
        <authorList>
            <consortium name="Lawrence Berkeley National Laboratory"/>
            <person name="Harder C.B."/>
            <person name="Miyauchi S."/>
            <person name="Viragh M."/>
            <person name="Kuo A."/>
            <person name="Thoen E."/>
            <person name="Andreopoulos B."/>
            <person name="Lu D."/>
            <person name="Skrede I."/>
            <person name="Drula E."/>
            <person name="Henrissat B."/>
            <person name="Morin E."/>
            <person name="Kohler A."/>
            <person name="Barry K."/>
            <person name="LaButti K."/>
            <person name="Morin E."/>
            <person name="Salamov A."/>
            <person name="Lipzen A."/>
            <person name="Mereny Z."/>
            <person name="Hegedus B."/>
            <person name="Baldrian P."/>
            <person name="Stursova M."/>
            <person name="Weitz H."/>
            <person name="Taylor A."/>
            <person name="Grigoriev I.V."/>
            <person name="Nagy L.G."/>
            <person name="Martin F."/>
            <person name="Kauserud H."/>
        </authorList>
    </citation>
    <scope>NUCLEOTIDE SEQUENCE</scope>
    <source>
        <strain evidence="2">CBHHK182m</strain>
    </source>
</reference>
<gene>
    <name evidence="2" type="ORF">B0H16DRAFT_1856585</name>
</gene>
<organism evidence="2 3">
    <name type="scientific">Mycena metata</name>
    <dbReference type="NCBI Taxonomy" id="1033252"/>
    <lineage>
        <taxon>Eukaryota</taxon>
        <taxon>Fungi</taxon>
        <taxon>Dikarya</taxon>
        <taxon>Basidiomycota</taxon>
        <taxon>Agaricomycotina</taxon>
        <taxon>Agaricomycetes</taxon>
        <taxon>Agaricomycetidae</taxon>
        <taxon>Agaricales</taxon>
        <taxon>Marasmiineae</taxon>
        <taxon>Mycenaceae</taxon>
        <taxon>Mycena</taxon>
    </lineage>
</organism>
<feature type="region of interest" description="Disordered" evidence="1">
    <location>
        <begin position="433"/>
        <end position="522"/>
    </location>
</feature>
<keyword evidence="3" id="KW-1185">Reference proteome</keyword>
<name>A0AAD7N4D9_9AGAR</name>
<dbReference type="Proteomes" id="UP001215598">
    <property type="component" value="Unassembled WGS sequence"/>
</dbReference>
<comment type="caution">
    <text evidence="2">The sequence shown here is derived from an EMBL/GenBank/DDBJ whole genome shotgun (WGS) entry which is preliminary data.</text>
</comment>
<sequence length="812" mass="91492">MIVVEVFVDAKSTTEEDGKRDQAVRRCRQIYANNCGRQINIFTLLVPANSWTRSINAFSTPFTPVASRYSVRTKGTVFAPVLLEDFVELSSRQSHPSIRSGVPRPAGSDHKMDRFAVVDAPSLQNGVDLLRNRNVGAKLGAFDGRVAAHITIDHTPCYITSNAAYIPEIPPSGPDSKLFVRQDMRYGPDDPTLWPQKYSHTFCHLGAIPRQPTTEIGRLALGMMFWNPEREDFISPESGKTITRGLGKLRQRRYSKLAGAAEILYEECRKYAETVRDVVPVSPLLQQTLKLGLERLQSVPSTYQRMVLEVTNLQRTYLELKGLLDYVTIYKPRMDNPESEGGHPEDCVGIFTDDPAITQLFNIALLPCWLIRPLAAFTRENILRVVEPLEMVGVVVLEAADGYPSVPVGANIDKKMYSLHLCTRNAPWYKNPLPSPGAVSPPADAVLDPPSTAGPSRAPEHSQSSRSENRSPSPDLYAVRSRAGPILPAPSYTQQRVSPYTAQRQKQKELKAARGPNPNAKVERDKYVHFDRPDMATAIPSWETALADVDRAKPPSFRDPSKAVLKVVYVFPEPALLISAEHEERRQVFLHHYEMIRDALLYRMGDPNDDQFALTAQQWRDVLQGKLVAQGKAGSKAEQRTVTIESILGRAIRACGLDPTQITFPADSSAIPRTTRNRARELTWELAELNFRYELLALDIAASRLQCSDRCRDCFPTRKMLGMDYVEGKQGFAAISLAERHPYILRLAMLMLDWIPRPRPARIRMAQQMSEWSQEDMRKLERDVTRYYTFCFYDVFGRAAIVPLHLTHEFGT</sequence>
<accession>A0AAD7N4D9</accession>